<keyword evidence="3" id="KW-1185">Reference proteome</keyword>
<dbReference type="Pfam" id="PF00078">
    <property type="entry name" value="RVT_1"/>
    <property type="match status" value="1"/>
</dbReference>
<sequence length="552" mass="64611">MNGNDPNIKFHVTSSTNKNFFESFDHLRQNSNTTHNTDSQTYVNKIYEDILQSINRTIKSPIIKNNSHQYEYSHNIRVIQNDIYYILKLIKLSKLYFSINNNTKHLPLLNFWNGPKKLNRLNRISNEPKIKPILTQDDQEFIWPNNLTYRNFIHTITTLQSIHEILKTSYEEEISIFNKKKIEKYINQRDNNIIINQKRMLNSLLDQKPNIIKIDRLIYDDKNGIKSFTTDPQQIESLAITHYTNISKIESTSRSYDPDVILRQPWKDIYQPFTHIPSSAYNKLIDPITLDELITNIKDLPNNKATGPNNISNEIIKKLPSQMLEVILSLFNYSLEKGIIPSQFDLAYLYPIPKPQWWNYDINLTRPIILLDCIRKLMVKIINSRLNHYLSTNQILQHNNQAGIQGASCNEIILQIQAIIDHQYDTKNPFYLALQDLSKAYDRVDLKLLQLSLKLLNSSQYTNDNGIIQEEVISPLLWVIYYDPMFAAINKSSFPGYNLYAAIPKNIFRRDDLHEISINIKLLGYLDDTTWFAQNFDDLQNNLAIADDFYAL</sequence>
<gene>
    <name evidence="2" type="ORF">RirG_116490</name>
</gene>
<dbReference type="AlphaFoldDB" id="A0A015JJ91"/>
<feature type="domain" description="Reverse transcriptase" evidence="1">
    <location>
        <begin position="333"/>
        <end position="552"/>
    </location>
</feature>
<dbReference type="EMBL" id="JEMT01017927">
    <property type="protein sequence ID" value="EXX67205.1"/>
    <property type="molecule type" value="Genomic_DNA"/>
</dbReference>
<dbReference type="InterPro" id="IPR000477">
    <property type="entry name" value="RT_dom"/>
</dbReference>
<name>A0A015JJ91_RHIIW</name>
<dbReference type="HOGENOM" id="CLU_493589_0_0_1"/>
<evidence type="ECO:0000313" key="3">
    <source>
        <dbReference type="Proteomes" id="UP000022910"/>
    </source>
</evidence>
<dbReference type="PROSITE" id="PS50878">
    <property type="entry name" value="RT_POL"/>
    <property type="match status" value="1"/>
</dbReference>
<proteinExistence type="predicted"/>
<evidence type="ECO:0000259" key="1">
    <source>
        <dbReference type="PROSITE" id="PS50878"/>
    </source>
</evidence>
<dbReference type="Proteomes" id="UP000022910">
    <property type="component" value="Unassembled WGS sequence"/>
</dbReference>
<dbReference type="PANTHER" id="PTHR19446">
    <property type="entry name" value="REVERSE TRANSCRIPTASES"/>
    <property type="match status" value="1"/>
</dbReference>
<evidence type="ECO:0000313" key="2">
    <source>
        <dbReference type="EMBL" id="EXX67205.1"/>
    </source>
</evidence>
<comment type="caution">
    <text evidence="2">The sequence shown here is derived from an EMBL/GenBank/DDBJ whole genome shotgun (WGS) entry which is preliminary data.</text>
</comment>
<accession>A0A015JJ91</accession>
<protein>
    <recommendedName>
        <fullName evidence="1">Reverse transcriptase domain-containing protein</fullName>
    </recommendedName>
</protein>
<organism evidence="2 3">
    <name type="scientific">Rhizophagus irregularis (strain DAOM 197198w)</name>
    <name type="common">Glomus intraradices</name>
    <dbReference type="NCBI Taxonomy" id="1432141"/>
    <lineage>
        <taxon>Eukaryota</taxon>
        <taxon>Fungi</taxon>
        <taxon>Fungi incertae sedis</taxon>
        <taxon>Mucoromycota</taxon>
        <taxon>Glomeromycotina</taxon>
        <taxon>Glomeromycetes</taxon>
        <taxon>Glomerales</taxon>
        <taxon>Glomeraceae</taxon>
        <taxon>Rhizophagus</taxon>
    </lineage>
</organism>
<reference evidence="2 3" key="1">
    <citation type="submission" date="2014-02" db="EMBL/GenBank/DDBJ databases">
        <title>Single nucleus genome sequencing reveals high similarity among nuclei of an endomycorrhizal fungus.</title>
        <authorList>
            <person name="Lin K."/>
            <person name="Geurts R."/>
            <person name="Zhang Z."/>
            <person name="Limpens E."/>
            <person name="Saunders D.G."/>
            <person name="Mu D."/>
            <person name="Pang E."/>
            <person name="Cao H."/>
            <person name="Cha H."/>
            <person name="Lin T."/>
            <person name="Zhou Q."/>
            <person name="Shang Y."/>
            <person name="Li Y."/>
            <person name="Ivanov S."/>
            <person name="Sharma T."/>
            <person name="Velzen R.V."/>
            <person name="Ruijter N.D."/>
            <person name="Aanen D.K."/>
            <person name="Win J."/>
            <person name="Kamoun S."/>
            <person name="Bisseling T."/>
            <person name="Huang S."/>
        </authorList>
    </citation>
    <scope>NUCLEOTIDE SEQUENCE [LARGE SCALE GENOMIC DNA]</scope>
    <source>
        <strain evidence="3">DAOM197198w</strain>
    </source>
</reference>